<evidence type="ECO:0000256" key="3">
    <source>
        <dbReference type="ARBA" id="ARBA00022723"/>
    </source>
</evidence>
<dbReference type="RefSeq" id="WP_378296810.1">
    <property type="nucleotide sequence ID" value="NZ_JBHUHD010000001.1"/>
</dbReference>
<organism evidence="6 7">
    <name type="scientific">Ancylobacter oerskovii</name>
    <dbReference type="NCBI Taxonomy" id="459519"/>
    <lineage>
        <taxon>Bacteria</taxon>
        <taxon>Pseudomonadati</taxon>
        <taxon>Pseudomonadota</taxon>
        <taxon>Alphaproteobacteria</taxon>
        <taxon>Hyphomicrobiales</taxon>
        <taxon>Xanthobacteraceae</taxon>
        <taxon>Ancylobacter</taxon>
    </lineage>
</organism>
<keyword evidence="3" id="KW-0479">Metal-binding</keyword>
<keyword evidence="7" id="KW-1185">Reference proteome</keyword>
<keyword evidence="2" id="KW-0349">Heme</keyword>
<dbReference type="Proteomes" id="UP001597299">
    <property type="component" value="Unassembled WGS sequence"/>
</dbReference>
<reference evidence="7" key="1">
    <citation type="journal article" date="2019" name="Int. J. Syst. Evol. Microbiol.">
        <title>The Global Catalogue of Microorganisms (GCM) 10K type strain sequencing project: providing services to taxonomists for standard genome sequencing and annotation.</title>
        <authorList>
            <consortium name="The Broad Institute Genomics Platform"/>
            <consortium name="The Broad Institute Genome Sequencing Center for Infectious Disease"/>
            <person name="Wu L."/>
            <person name="Ma J."/>
        </authorList>
    </citation>
    <scope>NUCLEOTIDE SEQUENCE [LARGE SCALE GENOMIC DNA]</scope>
    <source>
        <strain evidence="7">CCM 7435</strain>
    </source>
</reference>
<evidence type="ECO:0000313" key="6">
    <source>
        <dbReference type="EMBL" id="MFD2142714.1"/>
    </source>
</evidence>
<keyword evidence="5" id="KW-0408">Iron</keyword>
<comment type="caution">
    <text evidence="6">The sequence shown here is derived from an EMBL/GenBank/DDBJ whole genome shotgun (WGS) entry which is preliminary data.</text>
</comment>
<dbReference type="InterPro" id="IPR012127">
    <property type="entry name" value="Cyt_c_prime"/>
</dbReference>
<proteinExistence type="predicted"/>
<gene>
    <name evidence="6" type="ORF">ACFSNC_20085</name>
</gene>
<evidence type="ECO:0000256" key="1">
    <source>
        <dbReference type="ARBA" id="ARBA00022448"/>
    </source>
</evidence>
<dbReference type="EMBL" id="JBHUHD010000001">
    <property type="protein sequence ID" value="MFD2142714.1"/>
    <property type="molecule type" value="Genomic_DNA"/>
</dbReference>
<evidence type="ECO:0000256" key="5">
    <source>
        <dbReference type="ARBA" id="ARBA00023004"/>
    </source>
</evidence>
<keyword evidence="1" id="KW-0813">Transport</keyword>
<dbReference type="InterPro" id="IPR010980">
    <property type="entry name" value="Cyt_c/b562"/>
</dbReference>
<dbReference type="PROSITE" id="PS51009">
    <property type="entry name" value="CYTCII"/>
    <property type="match status" value="1"/>
</dbReference>
<dbReference type="Gene3D" id="1.20.120.10">
    <property type="entry name" value="Cytochrome c/b562"/>
    <property type="match status" value="1"/>
</dbReference>
<dbReference type="SUPFAM" id="SSF47175">
    <property type="entry name" value="Cytochromes"/>
    <property type="match status" value="1"/>
</dbReference>
<accession>A0ABW4Z2E9</accession>
<evidence type="ECO:0000256" key="4">
    <source>
        <dbReference type="ARBA" id="ARBA00022982"/>
    </source>
</evidence>
<dbReference type="InterPro" id="IPR002321">
    <property type="entry name" value="Cyt_c_II"/>
</dbReference>
<keyword evidence="4" id="KW-0249">Electron transport</keyword>
<sequence>MLPAFGHPGPAAAQDDPIADRQEVMAALSEAHKLASAMVKGHAPYDATAAAGAMRSIAADAATLAALFPPGSETGDDTRAAPAIWRNFEDFVSHIARLRAAAEVAATSASQGLAGFTPAYDAVANACKACHAAYRLPTGNAPAASSDMSHP</sequence>
<name>A0ABW4Z2E9_9HYPH</name>
<dbReference type="Pfam" id="PF01322">
    <property type="entry name" value="Cytochrom_C_2"/>
    <property type="match status" value="1"/>
</dbReference>
<protein>
    <submittedName>
        <fullName evidence="6">C-type cytochrome</fullName>
    </submittedName>
</protein>
<dbReference type="PIRSF" id="PIRSF000027">
    <property type="entry name" value="Cytc_c_prime"/>
    <property type="match status" value="1"/>
</dbReference>
<evidence type="ECO:0000256" key="2">
    <source>
        <dbReference type="ARBA" id="ARBA00022617"/>
    </source>
</evidence>
<evidence type="ECO:0000313" key="7">
    <source>
        <dbReference type="Proteomes" id="UP001597299"/>
    </source>
</evidence>